<dbReference type="PANTHER" id="PTHR33512">
    <property type="entry name" value="PROTEIN, PUTATIVE (DUF1191)-RELATED"/>
    <property type="match status" value="1"/>
</dbReference>
<dbReference type="AlphaFoldDB" id="A0AAN7RFC2"/>
<gene>
    <name evidence="1" type="ORF">SAY86_004031</name>
</gene>
<comment type="caution">
    <text evidence="1">The sequence shown here is derived from an EMBL/GenBank/DDBJ whole genome shotgun (WGS) entry which is preliminary data.</text>
</comment>
<name>A0AAN7RFC2_TRANT</name>
<dbReference type="Pfam" id="PF06697">
    <property type="entry name" value="DUF1191"/>
    <property type="match status" value="1"/>
</dbReference>
<dbReference type="PANTHER" id="PTHR33512:SF14">
    <property type="entry name" value="EXPRESSED PROTEIN"/>
    <property type="match status" value="1"/>
</dbReference>
<dbReference type="EMBL" id="JAXQNO010000001">
    <property type="protein sequence ID" value="KAK4804214.1"/>
    <property type="molecule type" value="Genomic_DNA"/>
</dbReference>
<accession>A0AAN7RFC2</accession>
<evidence type="ECO:0000313" key="1">
    <source>
        <dbReference type="EMBL" id="KAK4804214.1"/>
    </source>
</evidence>
<reference evidence="1 2" key="1">
    <citation type="journal article" date="2023" name="Hortic Res">
        <title>Pangenome of water caltrop reveals structural variations and asymmetric subgenome divergence after allopolyploidization.</title>
        <authorList>
            <person name="Zhang X."/>
            <person name="Chen Y."/>
            <person name="Wang L."/>
            <person name="Yuan Y."/>
            <person name="Fang M."/>
            <person name="Shi L."/>
            <person name="Lu R."/>
            <person name="Comes H.P."/>
            <person name="Ma Y."/>
            <person name="Chen Y."/>
            <person name="Huang G."/>
            <person name="Zhou Y."/>
            <person name="Zheng Z."/>
            <person name="Qiu Y."/>
        </authorList>
    </citation>
    <scope>NUCLEOTIDE SEQUENCE [LARGE SCALE GENOMIC DNA]</scope>
    <source>
        <strain evidence="1">F231</strain>
    </source>
</reference>
<proteinExistence type="predicted"/>
<evidence type="ECO:0000313" key="2">
    <source>
        <dbReference type="Proteomes" id="UP001346149"/>
    </source>
</evidence>
<dbReference type="InterPro" id="IPR010605">
    <property type="entry name" value="DUF1191"/>
</dbReference>
<dbReference type="Proteomes" id="UP001346149">
    <property type="component" value="Unassembled WGS sequence"/>
</dbReference>
<keyword evidence="2" id="KW-1185">Reference proteome</keyword>
<protein>
    <submittedName>
        <fullName evidence="1">Uncharacterized protein</fullName>
    </submittedName>
</protein>
<organism evidence="1 2">
    <name type="scientific">Trapa natans</name>
    <name type="common">Water chestnut</name>
    <dbReference type="NCBI Taxonomy" id="22666"/>
    <lineage>
        <taxon>Eukaryota</taxon>
        <taxon>Viridiplantae</taxon>
        <taxon>Streptophyta</taxon>
        <taxon>Embryophyta</taxon>
        <taxon>Tracheophyta</taxon>
        <taxon>Spermatophyta</taxon>
        <taxon>Magnoliopsida</taxon>
        <taxon>eudicotyledons</taxon>
        <taxon>Gunneridae</taxon>
        <taxon>Pentapetalae</taxon>
        <taxon>rosids</taxon>
        <taxon>malvids</taxon>
        <taxon>Myrtales</taxon>
        <taxon>Lythraceae</taxon>
        <taxon>Trapa</taxon>
    </lineage>
</organism>
<sequence>MYEEGRPCLTEPWKSVDKLLWCAYDVVNLLATNLPELKVKATGNPISIHFNDTKSAPLGLIVRSVWINLSCSVSFSSPNIGNACSAVYQGHFSMVVESIALAPALEMSLALTPTSGGGVAVPIA</sequence>
<dbReference type="GO" id="GO:0016020">
    <property type="term" value="C:membrane"/>
    <property type="evidence" value="ECO:0007669"/>
    <property type="project" value="TreeGrafter"/>
</dbReference>